<evidence type="ECO:0000256" key="2">
    <source>
        <dbReference type="SAM" id="SignalP"/>
    </source>
</evidence>
<dbReference type="OMA" id="HGRPFSY"/>
<proteinExistence type="predicted"/>
<dbReference type="OrthoDB" id="7850128at2759"/>
<gene>
    <name evidence="3" type="primary">Dwil\GK16342</name>
    <name evidence="3" type="ORF">Dwil_GK16342</name>
</gene>
<feature type="transmembrane region" description="Helical" evidence="1">
    <location>
        <begin position="126"/>
        <end position="149"/>
    </location>
</feature>
<evidence type="ECO:0000313" key="3">
    <source>
        <dbReference type="EMBL" id="EDW78270.1"/>
    </source>
</evidence>
<sequence length="158" mass="15987">MLLSTGIVGNRWISFALWIVACLSAVSGQAGTVTWGAGNGAGANGAGVGAWSNSQTGGMHPPGSLGSNDPQFSYGYAGVDSRGPYGGSGGNGGYYVSGTDEHGRPFSYNGGGQIPPPGYPGRNDYYGYRGAASMTTSVTLLGVALSIMLSTTMLCRRS</sequence>
<keyword evidence="4" id="KW-1185">Reference proteome</keyword>
<keyword evidence="2" id="KW-0732">Signal</keyword>
<keyword evidence="1" id="KW-0812">Transmembrane</keyword>
<dbReference type="eggNOG" id="ENOG502T8QQ">
    <property type="taxonomic scope" value="Eukaryota"/>
</dbReference>
<reference evidence="3 4" key="1">
    <citation type="journal article" date="2007" name="Nature">
        <title>Evolution of genes and genomes on the Drosophila phylogeny.</title>
        <authorList>
            <consortium name="Drosophila 12 Genomes Consortium"/>
            <person name="Clark A.G."/>
            <person name="Eisen M.B."/>
            <person name="Smith D.R."/>
            <person name="Bergman C.M."/>
            <person name="Oliver B."/>
            <person name="Markow T.A."/>
            <person name="Kaufman T.C."/>
            <person name="Kellis M."/>
            <person name="Gelbart W."/>
            <person name="Iyer V.N."/>
            <person name="Pollard D.A."/>
            <person name="Sackton T.B."/>
            <person name="Larracuente A.M."/>
            <person name="Singh N.D."/>
            <person name="Abad J.P."/>
            <person name="Abt D.N."/>
            <person name="Adryan B."/>
            <person name="Aguade M."/>
            <person name="Akashi H."/>
            <person name="Anderson W.W."/>
            <person name="Aquadro C.F."/>
            <person name="Ardell D.H."/>
            <person name="Arguello R."/>
            <person name="Artieri C.G."/>
            <person name="Barbash D.A."/>
            <person name="Barker D."/>
            <person name="Barsanti P."/>
            <person name="Batterham P."/>
            <person name="Batzoglou S."/>
            <person name="Begun D."/>
            <person name="Bhutkar A."/>
            <person name="Blanco E."/>
            <person name="Bosak S.A."/>
            <person name="Bradley R.K."/>
            <person name="Brand A.D."/>
            <person name="Brent M.R."/>
            <person name="Brooks A.N."/>
            <person name="Brown R.H."/>
            <person name="Butlin R.K."/>
            <person name="Caggese C."/>
            <person name="Calvi B.R."/>
            <person name="Bernardo de Carvalho A."/>
            <person name="Caspi A."/>
            <person name="Castrezana S."/>
            <person name="Celniker S.E."/>
            <person name="Chang J.L."/>
            <person name="Chapple C."/>
            <person name="Chatterji S."/>
            <person name="Chinwalla A."/>
            <person name="Civetta A."/>
            <person name="Clifton S.W."/>
            <person name="Comeron J.M."/>
            <person name="Costello J.C."/>
            <person name="Coyne J.A."/>
            <person name="Daub J."/>
            <person name="David R.G."/>
            <person name="Delcher A.L."/>
            <person name="Delehaunty K."/>
            <person name="Do C.B."/>
            <person name="Ebling H."/>
            <person name="Edwards K."/>
            <person name="Eickbush T."/>
            <person name="Evans J.D."/>
            <person name="Filipski A."/>
            <person name="Findeiss S."/>
            <person name="Freyhult E."/>
            <person name="Fulton L."/>
            <person name="Fulton R."/>
            <person name="Garcia A.C."/>
            <person name="Gardiner A."/>
            <person name="Garfield D.A."/>
            <person name="Garvin B.E."/>
            <person name="Gibson G."/>
            <person name="Gilbert D."/>
            <person name="Gnerre S."/>
            <person name="Godfrey J."/>
            <person name="Good R."/>
            <person name="Gotea V."/>
            <person name="Gravely B."/>
            <person name="Greenberg A.J."/>
            <person name="Griffiths-Jones S."/>
            <person name="Gross S."/>
            <person name="Guigo R."/>
            <person name="Gustafson E.A."/>
            <person name="Haerty W."/>
            <person name="Hahn M.W."/>
            <person name="Halligan D.L."/>
            <person name="Halpern A.L."/>
            <person name="Halter G.M."/>
            <person name="Han M.V."/>
            <person name="Heger A."/>
            <person name="Hillier L."/>
            <person name="Hinrichs A.S."/>
            <person name="Holmes I."/>
            <person name="Hoskins R.A."/>
            <person name="Hubisz M.J."/>
            <person name="Hultmark D."/>
            <person name="Huntley M.A."/>
            <person name="Jaffe D.B."/>
            <person name="Jagadeeshan S."/>
            <person name="Jeck W.R."/>
            <person name="Johnson J."/>
            <person name="Jones C.D."/>
            <person name="Jordan W.C."/>
            <person name="Karpen G.H."/>
            <person name="Kataoka E."/>
            <person name="Keightley P.D."/>
            <person name="Kheradpour P."/>
            <person name="Kirkness E.F."/>
            <person name="Koerich L.B."/>
            <person name="Kristiansen K."/>
            <person name="Kudrna D."/>
            <person name="Kulathinal R.J."/>
            <person name="Kumar S."/>
            <person name="Kwok R."/>
            <person name="Lander E."/>
            <person name="Langley C.H."/>
            <person name="Lapoint R."/>
            <person name="Lazzaro B.P."/>
            <person name="Lee S.J."/>
            <person name="Levesque L."/>
            <person name="Li R."/>
            <person name="Lin C.F."/>
            <person name="Lin M.F."/>
            <person name="Lindblad-Toh K."/>
            <person name="Llopart A."/>
            <person name="Long M."/>
            <person name="Low L."/>
            <person name="Lozovsky E."/>
            <person name="Lu J."/>
            <person name="Luo M."/>
            <person name="Machado C.A."/>
            <person name="Makalowski W."/>
            <person name="Marzo M."/>
            <person name="Matsuda M."/>
            <person name="Matzkin L."/>
            <person name="McAllister B."/>
            <person name="McBride C.S."/>
            <person name="McKernan B."/>
            <person name="McKernan K."/>
            <person name="Mendez-Lago M."/>
            <person name="Minx P."/>
            <person name="Mollenhauer M.U."/>
            <person name="Montooth K."/>
            <person name="Mount S.M."/>
            <person name="Mu X."/>
            <person name="Myers E."/>
            <person name="Negre B."/>
            <person name="Newfeld S."/>
            <person name="Nielsen R."/>
            <person name="Noor M.A."/>
            <person name="O'Grady P."/>
            <person name="Pachter L."/>
            <person name="Papaceit M."/>
            <person name="Parisi M.J."/>
            <person name="Parisi M."/>
            <person name="Parts L."/>
            <person name="Pedersen J.S."/>
            <person name="Pesole G."/>
            <person name="Phillippy A.M."/>
            <person name="Ponting C.P."/>
            <person name="Pop M."/>
            <person name="Porcelli D."/>
            <person name="Powell J.R."/>
            <person name="Prohaska S."/>
            <person name="Pruitt K."/>
            <person name="Puig M."/>
            <person name="Quesneville H."/>
            <person name="Ram K.R."/>
            <person name="Rand D."/>
            <person name="Rasmussen M.D."/>
            <person name="Reed L.K."/>
            <person name="Reenan R."/>
            <person name="Reily A."/>
            <person name="Remington K.A."/>
            <person name="Rieger T.T."/>
            <person name="Ritchie M.G."/>
            <person name="Robin C."/>
            <person name="Rogers Y.H."/>
            <person name="Rohde C."/>
            <person name="Rozas J."/>
            <person name="Rubenfield M.J."/>
            <person name="Ruiz A."/>
            <person name="Russo S."/>
            <person name="Salzberg S.L."/>
            <person name="Sanchez-Gracia A."/>
            <person name="Saranga D.J."/>
            <person name="Sato H."/>
            <person name="Schaeffer S.W."/>
            <person name="Schatz M.C."/>
            <person name="Schlenke T."/>
            <person name="Schwartz R."/>
            <person name="Segarra C."/>
            <person name="Singh R.S."/>
            <person name="Sirot L."/>
            <person name="Sirota M."/>
            <person name="Sisneros N.B."/>
            <person name="Smith C.D."/>
            <person name="Smith T.F."/>
            <person name="Spieth J."/>
            <person name="Stage D.E."/>
            <person name="Stark A."/>
            <person name="Stephan W."/>
            <person name="Strausberg R.L."/>
            <person name="Strempel S."/>
            <person name="Sturgill D."/>
            <person name="Sutton G."/>
            <person name="Sutton G.G."/>
            <person name="Tao W."/>
            <person name="Teichmann S."/>
            <person name="Tobari Y.N."/>
            <person name="Tomimura Y."/>
            <person name="Tsolas J.M."/>
            <person name="Valente V.L."/>
            <person name="Venter E."/>
            <person name="Venter J.C."/>
            <person name="Vicario S."/>
            <person name="Vieira F.G."/>
            <person name="Vilella A.J."/>
            <person name="Villasante A."/>
            <person name="Walenz B."/>
            <person name="Wang J."/>
            <person name="Wasserman M."/>
            <person name="Watts T."/>
            <person name="Wilson D."/>
            <person name="Wilson R.K."/>
            <person name="Wing R.A."/>
            <person name="Wolfner M.F."/>
            <person name="Wong A."/>
            <person name="Wong G.K."/>
            <person name="Wu C.I."/>
            <person name="Wu G."/>
            <person name="Yamamoto D."/>
            <person name="Yang H.P."/>
            <person name="Yang S.P."/>
            <person name="Yorke J.A."/>
            <person name="Yoshida K."/>
            <person name="Zdobnov E."/>
            <person name="Zhang P."/>
            <person name="Zhang Y."/>
            <person name="Zimin A.V."/>
            <person name="Baldwin J."/>
            <person name="Abdouelleil A."/>
            <person name="Abdulkadir J."/>
            <person name="Abebe A."/>
            <person name="Abera B."/>
            <person name="Abreu J."/>
            <person name="Acer S.C."/>
            <person name="Aftuck L."/>
            <person name="Alexander A."/>
            <person name="An P."/>
            <person name="Anderson E."/>
            <person name="Anderson S."/>
            <person name="Arachi H."/>
            <person name="Azer M."/>
            <person name="Bachantsang P."/>
            <person name="Barry A."/>
            <person name="Bayul T."/>
            <person name="Berlin A."/>
            <person name="Bessette D."/>
            <person name="Bloom T."/>
            <person name="Blye J."/>
            <person name="Boguslavskiy L."/>
            <person name="Bonnet C."/>
            <person name="Boukhgalter B."/>
            <person name="Bourzgui I."/>
            <person name="Brown A."/>
            <person name="Cahill P."/>
            <person name="Channer S."/>
            <person name="Cheshatsang Y."/>
            <person name="Chuda L."/>
            <person name="Citroen M."/>
            <person name="Collymore A."/>
            <person name="Cooke P."/>
            <person name="Costello M."/>
            <person name="D'Aco K."/>
            <person name="Daza R."/>
            <person name="De Haan G."/>
            <person name="DeGray S."/>
            <person name="DeMaso C."/>
            <person name="Dhargay N."/>
            <person name="Dooley K."/>
            <person name="Dooley E."/>
            <person name="Doricent M."/>
            <person name="Dorje P."/>
            <person name="Dorjee K."/>
            <person name="Dupes A."/>
            <person name="Elong R."/>
            <person name="Falk J."/>
            <person name="Farina A."/>
            <person name="Faro S."/>
            <person name="Ferguson D."/>
            <person name="Fisher S."/>
            <person name="Foley C.D."/>
            <person name="Franke A."/>
            <person name="Friedrich D."/>
            <person name="Gadbois L."/>
            <person name="Gearin G."/>
            <person name="Gearin C.R."/>
            <person name="Giannoukos G."/>
            <person name="Goode T."/>
            <person name="Graham J."/>
            <person name="Grandbois E."/>
            <person name="Grewal S."/>
            <person name="Gyaltsen K."/>
            <person name="Hafez N."/>
            <person name="Hagos B."/>
            <person name="Hall J."/>
            <person name="Henson C."/>
            <person name="Hollinger A."/>
            <person name="Honan T."/>
            <person name="Huard M.D."/>
            <person name="Hughes L."/>
            <person name="Hurhula B."/>
            <person name="Husby M.E."/>
            <person name="Kamat A."/>
            <person name="Kanga B."/>
            <person name="Kashin S."/>
            <person name="Khazanovich D."/>
            <person name="Kisner P."/>
            <person name="Lance K."/>
            <person name="Lara M."/>
            <person name="Lee W."/>
            <person name="Lennon N."/>
            <person name="Letendre F."/>
            <person name="LeVine R."/>
            <person name="Lipovsky A."/>
            <person name="Liu X."/>
            <person name="Liu J."/>
            <person name="Liu S."/>
            <person name="Lokyitsang T."/>
            <person name="Lokyitsang Y."/>
            <person name="Lubonja R."/>
            <person name="Lui A."/>
            <person name="MacDonald P."/>
            <person name="Magnisalis V."/>
            <person name="Maru K."/>
            <person name="Matthews C."/>
            <person name="McCusker W."/>
            <person name="McDonough S."/>
            <person name="Mehta T."/>
            <person name="Meldrim J."/>
            <person name="Meneus L."/>
            <person name="Mihai O."/>
            <person name="Mihalev A."/>
            <person name="Mihova T."/>
            <person name="Mittelman R."/>
            <person name="Mlenga V."/>
            <person name="Montmayeur A."/>
            <person name="Mulrain L."/>
            <person name="Navidi A."/>
            <person name="Naylor J."/>
            <person name="Negash T."/>
            <person name="Nguyen T."/>
            <person name="Nguyen N."/>
            <person name="Nicol R."/>
            <person name="Norbu C."/>
            <person name="Norbu N."/>
            <person name="Novod N."/>
            <person name="O'Neill B."/>
            <person name="Osman S."/>
            <person name="Markiewicz E."/>
            <person name="Oyono O.L."/>
            <person name="Patti C."/>
            <person name="Phunkhang P."/>
            <person name="Pierre F."/>
            <person name="Priest M."/>
            <person name="Raghuraman S."/>
            <person name="Rege F."/>
            <person name="Reyes R."/>
            <person name="Rise C."/>
            <person name="Rogov P."/>
            <person name="Ross K."/>
            <person name="Ryan E."/>
            <person name="Settipalli S."/>
            <person name="Shea T."/>
            <person name="Sherpa N."/>
            <person name="Shi L."/>
            <person name="Shih D."/>
            <person name="Sparrow T."/>
            <person name="Spaulding J."/>
            <person name="Stalker J."/>
            <person name="Stange-Thomann N."/>
            <person name="Stavropoulos S."/>
            <person name="Stone C."/>
            <person name="Strader C."/>
            <person name="Tesfaye S."/>
            <person name="Thomson T."/>
            <person name="Thoulutsang Y."/>
            <person name="Thoulutsang D."/>
            <person name="Topham K."/>
            <person name="Topping I."/>
            <person name="Tsamla T."/>
            <person name="Vassiliev H."/>
            <person name="Vo A."/>
            <person name="Wangchuk T."/>
            <person name="Wangdi T."/>
            <person name="Weiand M."/>
            <person name="Wilkinson J."/>
            <person name="Wilson A."/>
            <person name="Yadav S."/>
            <person name="Young G."/>
            <person name="Yu Q."/>
            <person name="Zembek L."/>
            <person name="Zhong D."/>
            <person name="Zimmer A."/>
            <person name="Zwirko Z."/>
            <person name="Jaffe D.B."/>
            <person name="Alvarez P."/>
            <person name="Brockman W."/>
            <person name="Butler J."/>
            <person name="Chin C."/>
            <person name="Gnerre S."/>
            <person name="Grabherr M."/>
            <person name="Kleber M."/>
            <person name="Mauceli E."/>
            <person name="MacCallum I."/>
        </authorList>
    </citation>
    <scope>NUCLEOTIDE SEQUENCE [LARGE SCALE GENOMIC DNA]</scope>
    <source>
        <strain evidence="4">Tucson 14030-0811.24</strain>
    </source>
</reference>
<dbReference type="STRING" id="7260.B4N1N1"/>
<feature type="chain" id="PRO_5002815488" evidence="2">
    <location>
        <begin position="29"/>
        <end position="158"/>
    </location>
</feature>
<name>B4N1N1_DROWI</name>
<keyword evidence="1" id="KW-0472">Membrane</keyword>
<keyword evidence="1" id="KW-1133">Transmembrane helix</keyword>
<evidence type="ECO:0000313" key="4">
    <source>
        <dbReference type="Proteomes" id="UP000007798"/>
    </source>
</evidence>
<evidence type="ECO:0000256" key="1">
    <source>
        <dbReference type="SAM" id="Phobius"/>
    </source>
</evidence>
<organism evidence="3 4">
    <name type="scientific">Drosophila willistoni</name>
    <name type="common">Fruit fly</name>
    <dbReference type="NCBI Taxonomy" id="7260"/>
    <lineage>
        <taxon>Eukaryota</taxon>
        <taxon>Metazoa</taxon>
        <taxon>Ecdysozoa</taxon>
        <taxon>Arthropoda</taxon>
        <taxon>Hexapoda</taxon>
        <taxon>Insecta</taxon>
        <taxon>Pterygota</taxon>
        <taxon>Neoptera</taxon>
        <taxon>Endopterygota</taxon>
        <taxon>Diptera</taxon>
        <taxon>Brachycera</taxon>
        <taxon>Muscomorpha</taxon>
        <taxon>Ephydroidea</taxon>
        <taxon>Drosophilidae</taxon>
        <taxon>Drosophila</taxon>
        <taxon>Sophophora</taxon>
    </lineage>
</organism>
<dbReference type="InParanoid" id="B4N1N1"/>
<dbReference type="KEGG" id="dwi:6644875"/>
<protein>
    <submittedName>
        <fullName evidence="3">Uncharacterized protein</fullName>
    </submittedName>
</protein>
<feature type="signal peptide" evidence="2">
    <location>
        <begin position="1"/>
        <end position="28"/>
    </location>
</feature>
<dbReference type="HOGENOM" id="CLU_1620757_0_0_1"/>
<dbReference type="AlphaFoldDB" id="B4N1N1"/>
<dbReference type="PhylomeDB" id="B4N1N1"/>
<accession>B4N1N1</accession>
<dbReference type="EMBL" id="CH963925">
    <property type="protein sequence ID" value="EDW78270.1"/>
    <property type="molecule type" value="Genomic_DNA"/>
</dbReference>
<dbReference type="Proteomes" id="UP000007798">
    <property type="component" value="Unassembled WGS sequence"/>
</dbReference>